<dbReference type="OrthoDB" id="2432114at2759"/>
<dbReference type="Proteomes" id="UP000078512">
    <property type="component" value="Unassembled WGS sequence"/>
</dbReference>
<protein>
    <submittedName>
        <fullName evidence="1">Uncharacterized protein</fullName>
    </submittedName>
</protein>
<organism evidence="1 2">
    <name type="scientific">Linnemannia elongata AG-77</name>
    <dbReference type="NCBI Taxonomy" id="1314771"/>
    <lineage>
        <taxon>Eukaryota</taxon>
        <taxon>Fungi</taxon>
        <taxon>Fungi incertae sedis</taxon>
        <taxon>Mucoromycota</taxon>
        <taxon>Mortierellomycotina</taxon>
        <taxon>Mortierellomycetes</taxon>
        <taxon>Mortierellales</taxon>
        <taxon>Mortierellaceae</taxon>
        <taxon>Linnemannia</taxon>
    </lineage>
</organism>
<evidence type="ECO:0000313" key="1">
    <source>
        <dbReference type="EMBL" id="OAQ22476.1"/>
    </source>
</evidence>
<keyword evidence="2" id="KW-1185">Reference proteome</keyword>
<dbReference type="EMBL" id="KV442162">
    <property type="protein sequence ID" value="OAQ22476.1"/>
    <property type="molecule type" value="Genomic_DNA"/>
</dbReference>
<gene>
    <name evidence="1" type="ORF">K457DRAFT_143402</name>
</gene>
<reference evidence="1 2" key="1">
    <citation type="submission" date="2016-05" db="EMBL/GenBank/DDBJ databases">
        <title>Genome sequencing reveals origins of a unique bacterial endosymbiosis in the earliest lineages of terrestrial Fungi.</title>
        <authorList>
            <consortium name="DOE Joint Genome Institute"/>
            <person name="Uehling J."/>
            <person name="Gryganskyi A."/>
            <person name="Hameed K."/>
            <person name="Tschaplinski T."/>
            <person name="Misztal P."/>
            <person name="Wu S."/>
            <person name="Desiro A."/>
            <person name="Vande Pol N."/>
            <person name="Du Z.-Y."/>
            <person name="Zienkiewicz A."/>
            <person name="Zienkiewicz K."/>
            <person name="Morin E."/>
            <person name="Tisserant E."/>
            <person name="Splivallo R."/>
            <person name="Hainaut M."/>
            <person name="Henrissat B."/>
            <person name="Ohm R."/>
            <person name="Kuo A."/>
            <person name="Yan J."/>
            <person name="Lipzen A."/>
            <person name="Nolan M."/>
            <person name="Labutti K."/>
            <person name="Barry K."/>
            <person name="Goldstein A."/>
            <person name="Labbe J."/>
            <person name="Schadt C."/>
            <person name="Tuskan G."/>
            <person name="Grigoriev I."/>
            <person name="Martin F."/>
            <person name="Vilgalys R."/>
            <person name="Bonito G."/>
        </authorList>
    </citation>
    <scope>NUCLEOTIDE SEQUENCE [LARGE SCALE GENOMIC DNA]</scope>
    <source>
        <strain evidence="1 2">AG-77</strain>
    </source>
</reference>
<dbReference type="AlphaFoldDB" id="A0A197JDA0"/>
<sequence length="379" mass="42313">MAPQDERIRNLYEGKIEWKAVEFPYDPEWEKDTSYTDQCKQYHSMYRLKMPLVPALMTYCEMDQRDEPRQDHSVRISYRSMVLEPLKWVLDYTPDGNPINGSEAKGEYKIDHEEEETIKFHSSIEFSSDVGISGCRGPVQASASLKASAGASWAKSIKVTYKRTIEPEQGCNYQPTRFYAKLLCKAVRAKAGDFLVHGTSDDGFNGELVTTNPYCSPVKPQHIASGPYHGCIKSVAELGRLYDACGKDVFTGRHSGGMTWAKASVARLKVVVDPVEATLYVTGAAYMARTDGLMSTSESKMLLQNLQGIPNDTWDRIGRFALQGGIGLPSFTRPPAVQGTLTDYRGLYGKESELDTEKITYSPGDLVKVWKVLVKAKVK</sequence>
<name>A0A197JDA0_9FUNG</name>
<accession>A0A197JDA0</accession>
<evidence type="ECO:0000313" key="2">
    <source>
        <dbReference type="Proteomes" id="UP000078512"/>
    </source>
</evidence>
<proteinExistence type="predicted"/>